<dbReference type="eggNOG" id="ENOG50331EB">
    <property type="taxonomic scope" value="Bacteria"/>
</dbReference>
<gene>
    <name evidence="1" type="ORF">IDSA_04775</name>
</gene>
<name>A0A094IWD2_9GAMM</name>
<dbReference type="Proteomes" id="UP000054363">
    <property type="component" value="Unassembled WGS sequence"/>
</dbReference>
<dbReference type="RefSeq" id="WP_034774630.1">
    <property type="nucleotide sequence ID" value="NZ_JPER01000001.1"/>
</dbReference>
<dbReference type="InterPro" id="IPR025990">
    <property type="entry name" value="zinc_ribbon_bacterial"/>
</dbReference>
<evidence type="ECO:0008006" key="3">
    <source>
        <dbReference type="Google" id="ProtNLM"/>
    </source>
</evidence>
<accession>A0A094IWD2</accession>
<proteinExistence type="predicted"/>
<dbReference type="OrthoDB" id="9814566at2"/>
<dbReference type="EMBL" id="JPER01000001">
    <property type="protein sequence ID" value="KFZ31995.1"/>
    <property type="molecule type" value="Genomic_DNA"/>
</dbReference>
<keyword evidence="2" id="KW-1185">Reference proteome</keyword>
<dbReference type="PIRSF" id="PIRSF037225">
    <property type="entry name" value="UCP037225"/>
    <property type="match status" value="1"/>
</dbReference>
<organism evidence="1 2">
    <name type="scientific">Pseudidiomarina salinarum</name>
    <dbReference type="NCBI Taxonomy" id="435908"/>
    <lineage>
        <taxon>Bacteria</taxon>
        <taxon>Pseudomonadati</taxon>
        <taxon>Pseudomonadota</taxon>
        <taxon>Gammaproteobacteria</taxon>
        <taxon>Alteromonadales</taxon>
        <taxon>Idiomarinaceae</taxon>
        <taxon>Pseudidiomarina</taxon>
    </lineage>
</organism>
<evidence type="ECO:0000313" key="2">
    <source>
        <dbReference type="Proteomes" id="UP000054363"/>
    </source>
</evidence>
<comment type="caution">
    <text evidence="1">The sequence shown here is derived from an EMBL/GenBank/DDBJ whole genome shotgun (WGS) entry which is preliminary data.</text>
</comment>
<evidence type="ECO:0000313" key="1">
    <source>
        <dbReference type="EMBL" id="KFZ31995.1"/>
    </source>
</evidence>
<dbReference type="Pfam" id="PF14255">
    <property type="entry name" value="Zn_ribbon_21"/>
    <property type="match status" value="1"/>
</dbReference>
<sequence>MDTDKLRDATVSCPFCGHPVHLDIDPSMGNQDYQDECRNCGSDIRLVVDVDEQHNKIIVRVKSDDENYY</sequence>
<dbReference type="InterPro" id="IPR017143">
    <property type="entry name" value="UCP037225"/>
</dbReference>
<dbReference type="AlphaFoldDB" id="A0A094IWD2"/>
<dbReference type="STRING" id="435908.IDSA_04775"/>
<reference evidence="1 2" key="1">
    <citation type="submission" date="2014-06" db="EMBL/GenBank/DDBJ databases">
        <title>The draft genome sequence of Idiomarina salinarum ISL-52.</title>
        <authorList>
            <person name="Du J."/>
            <person name="Shao Z."/>
        </authorList>
    </citation>
    <scope>NUCLEOTIDE SEQUENCE [LARGE SCALE GENOMIC DNA]</scope>
    <source>
        <strain evidence="1 2">ISL-52</strain>
    </source>
</reference>
<protein>
    <recommendedName>
        <fullName evidence="3">Zn-ribbon protein</fullName>
    </recommendedName>
</protein>